<evidence type="ECO:0000313" key="3">
    <source>
        <dbReference type="Proteomes" id="UP001206595"/>
    </source>
</evidence>
<dbReference type="AlphaFoldDB" id="A0AAD5EBU1"/>
<keyword evidence="1" id="KW-1133">Transmembrane helix</keyword>
<gene>
    <name evidence="2" type="ORF">K450DRAFT_237438</name>
</gene>
<reference evidence="2" key="2">
    <citation type="journal article" date="2022" name="Proc. Natl. Acad. Sci. U.S.A.">
        <title>Diploid-dominant life cycles characterize the early evolution of Fungi.</title>
        <authorList>
            <person name="Amses K.R."/>
            <person name="Simmons D.R."/>
            <person name="Longcore J.E."/>
            <person name="Mondo S.J."/>
            <person name="Seto K."/>
            <person name="Jeronimo G.H."/>
            <person name="Bonds A.E."/>
            <person name="Quandt C.A."/>
            <person name="Davis W.J."/>
            <person name="Chang Y."/>
            <person name="Federici B.A."/>
            <person name="Kuo A."/>
            <person name="LaButti K."/>
            <person name="Pangilinan J."/>
            <person name="Andreopoulos W."/>
            <person name="Tritt A."/>
            <person name="Riley R."/>
            <person name="Hundley H."/>
            <person name="Johnson J."/>
            <person name="Lipzen A."/>
            <person name="Barry K."/>
            <person name="Lang B.F."/>
            <person name="Cuomo C.A."/>
            <person name="Buchler N.E."/>
            <person name="Grigoriev I.V."/>
            <person name="Spatafora J.W."/>
            <person name="Stajich J.E."/>
            <person name="James T.Y."/>
        </authorList>
    </citation>
    <scope>NUCLEOTIDE SEQUENCE</scope>
    <source>
        <strain evidence="2">AG</strain>
    </source>
</reference>
<comment type="caution">
    <text evidence="2">The sequence shown here is derived from an EMBL/GenBank/DDBJ whole genome shotgun (WGS) entry which is preliminary data.</text>
</comment>
<dbReference type="EMBL" id="MU620912">
    <property type="protein sequence ID" value="KAI8580522.1"/>
    <property type="molecule type" value="Genomic_DNA"/>
</dbReference>
<dbReference type="RefSeq" id="XP_051445526.1">
    <property type="nucleotide sequence ID" value="XM_051588427.1"/>
</dbReference>
<accession>A0AAD5EBU1</accession>
<evidence type="ECO:0000256" key="1">
    <source>
        <dbReference type="SAM" id="Phobius"/>
    </source>
</evidence>
<organism evidence="2 3">
    <name type="scientific">Umbelopsis ramanniana AG</name>
    <dbReference type="NCBI Taxonomy" id="1314678"/>
    <lineage>
        <taxon>Eukaryota</taxon>
        <taxon>Fungi</taxon>
        <taxon>Fungi incertae sedis</taxon>
        <taxon>Mucoromycota</taxon>
        <taxon>Mucoromycotina</taxon>
        <taxon>Umbelopsidomycetes</taxon>
        <taxon>Umbelopsidales</taxon>
        <taxon>Umbelopsidaceae</taxon>
        <taxon>Umbelopsis</taxon>
    </lineage>
</organism>
<proteinExistence type="predicted"/>
<dbReference type="Proteomes" id="UP001206595">
    <property type="component" value="Unassembled WGS sequence"/>
</dbReference>
<dbReference type="GeneID" id="75913772"/>
<evidence type="ECO:0000313" key="2">
    <source>
        <dbReference type="EMBL" id="KAI8580522.1"/>
    </source>
</evidence>
<feature type="transmembrane region" description="Helical" evidence="1">
    <location>
        <begin position="15"/>
        <end position="32"/>
    </location>
</feature>
<sequence>MSINSPTFSVKLREISPIVDGAVCGILLLALLARHRSNARLHYYLLELAVICGIIFDALALHTHDGFLLFSDPSSTAMAVMSALTLLLTQLAGLWALHCYSEIYLGSRDILASIPAILGTL</sequence>
<feature type="transmembrane region" description="Helical" evidence="1">
    <location>
        <begin position="44"/>
        <end position="64"/>
    </location>
</feature>
<keyword evidence="3" id="KW-1185">Reference proteome</keyword>
<feature type="transmembrane region" description="Helical" evidence="1">
    <location>
        <begin position="76"/>
        <end position="97"/>
    </location>
</feature>
<keyword evidence="1" id="KW-0812">Transmembrane</keyword>
<reference evidence="2" key="1">
    <citation type="submission" date="2021-06" db="EMBL/GenBank/DDBJ databases">
        <authorList>
            <consortium name="DOE Joint Genome Institute"/>
            <person name="Mondo S.J."/>
            <person name="Amses K.R."/>
            <person name="Simmons D.R."/>
            <person name="Longcore J.E."/>
            <person name="Seto K."/>
            <person name="Alves G.H."/>
            <person name="Bonds A.E."/>
            <person name="Quandt C.A."/>
            <person name="Davis W.J."/>
            <person name="Chang Y."/>
            <person name="Letcher P.M."/>
            <person name="Powell M.J."/>
            <person name="Kuo A."/>
            <person name="Labutti K."/>
            <person name="Pangilinan J."/>
            <person name="Andreopoulos W."/>
            <person name="Tritt A."/>
            <person name="Riley R."/>
            <person name="Hundley H."/>
            <person name="Johnson J."/>
            <person name="Lipzen A."/>
            <person name="Barry K."/>
            <person name="Berbee M.L."/>
            <person name="Buchler N.E."/>
            <person name="Grigoriev I.V."/>
            <person name="Spatafora J.W."/>
            <person name="Stajich J.E."/>
            <person name="James T.Y."/>
        </authorList>
    </citation>
    <scope>NUCLEOTIDE SEQUENCE</scope>
    <source>
        <strain evidence="2">AG</strain>
    </source>
</reference>
<keyword evidence="1" id="KW-0472">Membrane</keyword>
<protein>
    <submittedName>
        <fullName evidence="2">Uncharacterized protein</fullName>
    </submittedName>
</protein>
<name>A0AAD5EBU1_UMBRA</name>